<dbReference type="GO" id="GO:0003677">
    <property type="term" value="F:DNA binding"/>
    <property type="evidence" value="ECO:0007669"/>
    <property type="project" value="UniProtKB-KW"/>
</dbReference>
<dbReference type="PANTHER" id="PTHR33164:SF104">
    <property type="entry name" value="TRANSCRIPTIONAL REGULATORY PROTEIN"/>
    <property type="match status" value="1"/>
</dbReference>
<dbReference type="PRINTS" id="PR00598">
    <property type="entry name" value="HTHMARR"/>
</dbReference>
<dbReference type="InterPro" id="IPR023187">
    <property type="entry name" value="Tscrpt_reg_MarR-type_CS"/>
</dbReference>
<dbReference type="PANTHER" id="PTHR33164">
    <property type="entry name" value="TRANSCRIPTIONAL REGULATOR, MARR FAMILY"/>
    <property type="match status" value="1"/>
</dbReference>
<keyword evidence="3" id="KW-0804">Transcription</keyword>
<organism evidence="5 6">
    <name type="scientific">Arthrobacter globiformis (strain ATCC 8010 / DSM 20124 / JCM 1332 / NBRC 12137 / NCIMB 8907 / NRRL B-2979 / 168)</name>
    <dbReference type="NCBI Taxonomy" id="1077972"/>
    <lineage>
        <taxon>Bacteria</taxon>
        <taxon>Bacillati</taxon>
        <taxon>Actinomycetota</taxon>
        <taxon>Actinomycetes</taxon>
        <taxon>Micrococcales</taxon>
        <taxon>Micrococcaceae</taxon>
        <taxon>Arthrobacter</taxon>
    </lineage>
</organism>
<keyword evidence="1" id="KW-0805">Transcription regulation</keyword>
<dbReference type="Pfam" id="PF12802">
    <property type="entry name" value="MarR_2"/>
    <property type="match status" value="1"/>
</dbReference>
<evidence type="ECO:0000259" key="4">
    <source>
        <dbReference type="PROSITE" id="PS50995"/>
    </source>
</evidence>
<evidence type="ECO:0000256" key="3">
    <source>
        <dbReference type="ARBA" id="ARBA00023163"/>
    </source>
</evidence>
<dbReference type="Gene3D" id="1.10.10.10">
    <property type="entry name" value="Winged helix-like DNA-binding domain superfamily/Winged helix DNA-binding domain"/>
    <property type="match status" value="1"/>
</dbReference>
<dbReference type="GO" id="GO:0003700">
    <property type="term" value="F:DNA-binding transcription factor activity"/>
    <property type="evidence" value="ECO:0007669"/>
    <property type="project" value="InterPro"/>
</dbReference>
<dbReference type="STRING" id="1077972.ARGLB_110_00170"/>
<dbReference type="PROSITE" id="PS01117">
    <property type="entry name" value="HTH_MARR_1"/>
    <property type="match status" value="1"/>
</dbReference>
<comment type="caution">
    <text evidence="5">The sequence shown here is derived from an EMBL/GenBank/DDBJ whole genome shotgun (WGS) entry which is preliminary data.</text>
</comment>
<dbReference type="EMBL" id="BAEG01000110">
    <property type="protein sequence ID" value="GAB16056.1"/>
    <property type="molecule type" value="Genomic_DNA"/>
</dbReference>
<feature type="domain" description="HTH marR-type" evidence="4">
    <location>
        <begin position="51"/>
        <end position="184"/>
    </location>
</feature>
<dbReference type="InterPro" id="IPR036390">
    <property type="entry name" value="WH_DNA-bd_sf"/>
</dbReference>
<dbReference type="AlphaFoldDB" id="H0QTA5"/>
<dbReference type="Proteomes" id="UP000003828">
    <property type="component" value="Unassembled WGS sequence"/>
</dbReference>
<dbReference type="InterPro" id="IPR036388">
    <property type="entry name" value="WH-like_DNA-bd_sf"/>
</dbReference>
<reference evidence="5 6" key="1">
    <citation type="submission" date="2011-12" db="EMBL/GenBank/DDBJ databases">
        <title>Whole genome shotgun sequence of Arthrobacter globiformis NBRC 12137.</title>
        <authorList>
            <person name="Miyazawa S."/>
            <person name="Hosoyama A."/>
            <person name="Tsuchikane K."/>
            <person name="Katsumata H."/>
            <person name="Yamazaki S."/>
            <person name="Fujita N."/>
        </authorList>
    </citation>
    <scope>NUCLEOTIDE SEQUENCE [LARGE SCALE GENOMIC DNA]</scope>
    <source>
        <strain evidence="5 6">NBRC 12137</strain>
    </source>
</reference>
<dbReference type="InterPro" id="IPR039422">
    <property type="entry name" value="MarR/SlyA-like"/>
</dbReference>
<evidence type="ECO:0000313" key="5">
    <source>
        <dbReference type="EMBL" id="GAB16056.1"/>
    </source>
</evidence>
<protein>
    <submittedName>
        <fullName evidence="5">Putative MarR family transcriptional regulator</fullName>
    </submittedName>
</protein>
<proteinExistence type="predicted"/>
<name>H0QTA5_ARTG1</name>
<evidence type="ECO:0000256" key="1">
    <source>
        <dbReference type="ARBA" id="ARBA00023015"/>
    </source>
</evidence>
<evidence type="ECO:0000313" key="6">
    <source>
        <dbReference type="Proteomes" id="UP000003828"/>
    </source>
</evidence>
<dbReference type="eggNOG" id="COG1846">
    <property type="taxonomic scope" value="Bacteria"/>
</dbReference>
<evidence type="ECO:0000256" key="2">
    <source>
        <dbReference type="ARBA" id="ARBA00023125"/>
    </source>
</evidence>
<keyword evidence="2" id="KW-0238">DNA-binding</keyword>
<sequence length="192" mass="21048">MAEDAEESATTEEPFRMTANAQKMKRIGSSEYESLARAAAIELYPDVNSSAMALCFNLIRAANRMTTDMEVSVHRPMGISFAGYRLLFTIKSVGQVHPNELARLSSVSTASIASLLNTLAKSGLVTRAPDPEDKRKTVVQLSDEGEQMVADLFQINNQREQAWAAGLTETEASILAELLRKLLLHHPAPRTS</sequence>
<keyword evidence="6" id="KW-1185">Reference proteome</keyword>
<dbReference type="SUPFAM" id="SSF46785">
    <property type="entry name" value="Winged helix' DNA-binding domain"/>
    <property type="match status" value="1"/>
</dbReference>
<dbReference type="GO" id="GO:0006950">
    <property type="term" value="P:response to stress"/>
    <property type="evidence" value="ECO:0007669"/>
    <property type="project" value="TreeGrafter"/>
</dbReference>
<dbReference type="SMART" id="SM00347">
    <property type="entry name" value="HTH_MARR"/>
    <property type="match status" value="1"/>
</dbReference>
<accession>H0QTA5</accession>
<dbReference type="InterPro" id="IPR000835">
    <property type="entry name" value="HTH_MarR-typ"/>
</dbReference>
<dbReference type="PROSITE" id="PS50995">
    <property type="entry name" value="HTH_MARR_2"/>
    <property type="match status" value="1"/>
</dbReference>
<gene>
    <name evidence="5" type="ORF">ARGLB_110_00170</name>
</gene>